<proteinExistence type="predicted"/>
<accession>A0ACB8X6S2</accession>
<comment type="caution">
    <text evidence="1">The sequence shown here is derived from an EMBL/GenBank/DDBJ whole genome shotgun (WGS) entry which is preliminary data.</text>
</comment>
<dbReference type="EMBL" id="CM041532">
    <property type="protein sequence ID" value="KAI3375813.1"/>
    <property type="molecule type" value="Genomic_DNA"/>
</dbReference>
<keyword evidence="2" id="KW-1185">Reference proteome</keyword>
<gene>
    <name evidence="1" type="ORF">L3Q82_004094</name>
</gene>
<name>A0ACB8X6S2_9TELE</name>
<reference evidence="1" key="1">
    <citation type="submission" date="2022-04" db="EMBL/GenBank/DDBJ databases">
        <title>Jade perch genome.</title>
        <authorList>
            <person name="Chao B."/>
        </authorList>
    </citation>
    <scope>NUCLEOTIDE SEQUENCE</scope>
    <source>
        <strain evidence="1">CB-2022</strain>
    </source>
</reference>
<protein>
    <submittedName>
        <fullName evidence="1">Uncharacterized protein</fullName>
    </submittedName>
</protein>
<organism evidence="1 2">
    <name type="scientific">Scortum barcoo</name>
    <name type="common">barcoo grunter</name>
    <dbReference type="NCBI Taxonomy" id="214431"/>
    <lineage>
        <taxon>Eukaryota</taxon>
        <taxon>Metazoa</taxon>
        <taxon>Chordata</taxon>
        <taxon>Craniata</taxon>
        <taxon>Vertebrata</taxon>
        <taxon>Euteleostomi</taxon>
        <taxon>Actinopterygii</taxon>
        <taxon>Neopterygii</taxon>
        <taxon>Teleostei</taxon>
        <taxon>Neoteleostei</taxon>
        <taxon>Acanthomorphata</taxon>
        <taxon>Eupercaria</taxon>
        <taxon>Centrarchiformes</taxon>
        <taxon>Terapontoidei</taxon>
        <taxon>Terapontidae</taxon>
        <taxon>Scortum</taxon>
    </lineage>
</organism>
<evidence type="ECO:0000313" key="2">
    <source>
        <dbReference type="Proteomes" id="UP000831701"/>
    </source>
</evidence>
<evidence type="ECO:0000313" key="1">
    <source>
        <dbReference type="EMBL" id="KAI3375813.1"/>
    </source>
</evidence>
<dbReference type="Proteomes" id="UP000831701">
    <property type="component" value="Chromosome 2"/>
</dbReference>
<sequence length="165" mass="18446">MFSASIVDAAVRNCGRKVSGACSVWRQPPNPVVDTGRDAIKLKESYRAMLACRTPDAADRYRQAKQAAALGCPGGKNSFGPGRSLVRPWRKTVSLEEILASEGESSTLFTVRCGEPLTSTGDIVRRWKEYFEDLLNPTDTCLPLRKRRLRTLRWTRPPPKPKSLR</sequence>